<evidence type="ECO:0000256" key="12">
    <source>
        <dbReference type="PIRSR" id="PIRSR605002-3"/>
    </source>
</evidence>
<feature type="binding site" evidence="12">
    <location>
        <position position="262"/>
    </location>
    <ligand>
        <name>Mg(2+)</name>
        <dbReference type="ChEBI" id="CHEBI:18420"/>
        <label>1</label>
    </ligand>
</feature>
<evidence type="ECO:0000256" key="7">
    <source>
        <dbReference type="ARBA" id="ARBA00022723"/>
    </source>
</evidence>
<dbReference type="InterPro" id="IPR036412">
    <property type="entry name" value="HAD-like_sf"/>
</dbReference>
<feature type="binding site" evidence="11">
    <location>
        <position position="220"/>
    </location>
    <ligand>
        <name>alpha-D-mannose 1-phosphate</name>
        <dbReference type="ChEBI" id="CHEBI:58409"/>
    </ligand>
</feature>
<organism evidence="14 15">
    <name type="scientific">Tilletia indica</name>
    <dbReference type="NCBI Taxonomy" id="43049"/>
    <lineage>
        <taxon>Eukaryota</taxon>
        <taxon>Fungi</taxon>
        <taxon>Dikarya</taxon>
        <taxon>Basidiomycota</taxon>
        <taxon>Ustilaginomycotina</taxon>
        <taxon>Exobasidiomycetes</taxon>
        <taxon>Tilletiales</taxon>
        <taxon>Tilletiaceae</taxon>
        <taxon>Tilletia</taxon>
    </lineage>
</organism>
<keyword evidence="8 12" id="KW-0460">Magnesium</keyword>
<dbReference type="GO" id="GO:0006487">
    <property type="term" value="P:protein N-linked glycosylation"/>
    <property type="evidence" value="ECO:0007669"/>
    <property type="project" value="TreeGrafter"/>
</dbReference>
<evidence type="ECO:0000313" key="14">
    <source>
        <dbReference type="EMBL" id="KAE8260133.1"/>
    </source>
</evidence>
<feature type="binding site" evidence="11">
    <location>
        <position position="162"/>
    </location>
    <ligand>
        <name>alpha-D-mannose 1-phosphate</name>
        <dbReference type="ChEBI" id="CHEBI:58409"/>
    </ligand>
</feature>
<evidence type="ECO:0000256" key="4">
    <source>
        <dbReference type="ARBA" id="ARBA00011738"/>
    </source>
</evidence>
<feature type="binding site" evidence="12">
    <location>
        <position position="47"/>
    </location>
    <ligand>
        <name>Mg(2+)</name>
        <dbReference type="ChEBI" id="CHEBI:18420"/>
        <label>1</label>
    </ligand>
</feature>
<dbReference type="SFLD" id="SFLDS00003">
    <property type="entry name" value="Haloacid_Dehalogenase"/>
    <property type="match status" value="1"/>
</dbReference>
<gene>
    <name evidence="14" type="ORF">A4X13_0g514</name>
</gene>
<dbReference type="EMBL" id="LWDF02000017">
    <property type="protein sequence ID" value="KAE8260133.1"/>
    <property type="molecule type" value="Genomic_DNA"/>
</dbReference>
<dbReference type="PANTHER" id="PTHR10466:SF0">
    <property type="entry name" value="PHOSPHOMANNOMUTASE"/>
    <property type="match status" value="1"/>
</dbReference>
<feature type="binding site" evidence="12">
    <location>
        <position position="248"/>
    </location>
    <ligand>
        <name>Mg(2+)</name>
        <dbReference type="ChEBI" id="CHEBI:18420"/>
        <label>1</label>
    </ligand>
</feature>
<proteinExistence type="inferred from homology"/>
<dbReference type="InterPro" id="IPR006379">
    <property type="entry name" value="HAD-SF_hydro_IIB"/>
</dbReference>
<feature type="binding site" evidence="11">
    <location>
        <position position="56"/>
    </location>
    <ligand>
        <name>alpha-D-mannose 1-phosphate</name>
        <dbReference type="ChEBI" id="CHEBI:58409"/>
    </ligand>
</feature>
<feature type="binding site" evidence="11">
    <location>
        <position position="218"/>
    </location>
    <ligand>
        <name>alpha-D-mannose 1-phosphate</name>
        <dbReference type="ChEBI" id="CHEBI:58409"/>
    </ligand>
</feature>
<evidence type="ECO:0000256" key="10">
    <source>
        <dbReference type="PIRSR" id="PIRSR605002-1"/>
    </source>
</evidence>
<keyword evidence="7 12" id="KW-0479">Metal-binding</keyword>
<evidence type="ECO:0000256" key="9">
    <source>
        <dbReference type="ARBA" id="ARBA00023235"/>
    </source>
</evidence>
<dbReference type="CDD" id="cd02585">
    <property type="entry name" value="HAD_PMM"/>
    <property type="match status" value="1"/>
</dbReference>
<reference evidence="14" key="2">
    <citation type="journal article" date="2019" name="IMA Fungus">
        <title>Genome sequencing and comparison of five Tilletia species to identify candidate genes for the detection of regulated species infecting wheat.</title>
        <authorList>
            <person name="Nguyen H.D.T."/>
            <person name="Sultana T."/>
            <person name="Kesanakurti P."/>
            <person name="Hambleton S."/>
        </authorList>
    </citation>
    <scope>NUCLEOTIDE SEQUENCE</scope>
    <source>
        <strain evidence="14">DAOMC 236416</strain>
    </source>
</reference>
<dbReference type="FunFam" id="3.30.1240.20:FF:000001">
    <property type="entry name" value="Phosphomannomutase"/>
    <property type="match status" value="1"/>
</dbReference>
<feature type="active site" description="Proton donor/acceptor" evidence="10">
    <location>
        <position position="49"/>
    </location>
</feature>
<dbReference type="Proteomes" id="UP000077521">
    <property type="component" value="Unassembled WGS sequence"/>
</dbReference>
<accession>A0A177TJH1</accession>
<feature type="active site" description="Nucleophile" evidence="10">
    <location>
        <position position="47"/>
    </location>
</feature>
<evidence type="ECO:0000313" key="15">
    <source>
        <dbReference type="Proteomes" id="UP000077521"/>
    </source>
</evidence>
<evidence type="ECO:0000256" key="13">
    <source>
        <dbReference type="RuleBase" id="RU361118"/>
    </source>
</evidence>
<comment type="pathway">
    <text evidence="2 13">Nucleotide-sugar biosynthesis; GDP-alpha-D-mannose biosynthesis; alpha-D-mannose 1-phosphate from D-fructose 6-phosphate: step 2/2.</text>
</comment>
<comment type="catalytic activity">
    <reaction evidence="13">
        <text>alpha-D-mannose 1-phosphate = D-mannose 6-phosphate</text>
        <dbReference type="Rhea" id="RHEA:11140"/>
        <dbReference type="ChEBI" id="CHEBI:58409"/>
        <dbReference type="ChEBI" id="CHEBI:58735"/>
        <dbReference type="EC" id="5.4.2.8"/>
    </reaction>
</comment>
<feature type="binding site" evidence="12">
    <location>
        <position position="49"/>
    </location>
    <ligand>
        <name>Mg(2+)</name>
        <dbReference type="ChEBI" id="CHEBI:18420"/>
        <label>1</label>
    </ligand>
</feature>
<keyword evidence="15" id="KW-1185">Reference proteome</keyword>
<dbReference type="GO" id="GO:0004615">
    <property type="term" value="F:phosphomannomutase activity"/>
    <property type="evidence" value="ECO:0007669"/>
    <property type="project" value="UniProtKB-EC"/>
</dbReference>
<reference evidence="14" key="1">
    <citation type="submission" date="2016-04" db="EMBL/GenBank/DDBJ databases">
        <authorList>
            <person name="Nguyen H.D."/>
            <person name="Samba Siva P."/>
            <person name="Cullis J."/>
            <person name="Levesque C.A."/>
            <person name="Hambleton S."/>
        </authorList>
    </citation>
    <scope>NUCLEOTIDE SEQUENCE</scope>
    <source>
        <strain evidence="14">DAOMC 236416</strain>
    </source>
</reference>
<evidence type="ECO:0000256" key="5">
    <source>
        <dbReference type="ARBA" id="ARBA00012730"/>
    </source>
</evidence>
<dbReference type="UniPathway" id="UPA00126">
    <property type="reaction ID" value="UER00424"/>
</dbReference>
<dbReference type="SFLD" id="SFLDG01140">
    <property type="entry name" value="C2.B:_Phosphomannomutase_and_P"/>
    <property type="match status" value="1"/>
</dbReference>
<comment type="subcellular location">
    <subcellularLocation>
        <location evidence="1 13">Cytoplasm</location>
    </subcellularLocation>
</comment>
<feature type="binding site" evidence="12">
    <location>
        <position position="265"/>
    </location>
    <ligand>
        <name>Mg(2+)</name>
        <dbReference type="ChEBI" id="CHEBI:18420"/>
        <label>1</label>
    </ligand>
</feature>
<evidence type="ECO:0000256" key="2">
    <source>
        <dbReference type="ARBA" id="ARBA00004699"/>
    </source>
</evidence>
<evidence type="ECO:0000256" key="3">
    <source>
        <dbReference type="ARBA" id="ARBA00009736"/>
    </source>
</evidence>
<dbReference type="AlphaFoldDB" id="A0A177TJH1"/>
<comment type="cofactor">
    <cofactor evidence="12">
        <name>Mg(2+)</name>
        <dbReference type="ChEBI" id="CHEBI:18420"/>
    </cofactor>
</comment>
<keyword evidence="9 13" id="KW-0413">Isomerase</keyword>
<comment type="similarity">
    <text evidence="3 13">Belongs to the eukaryotic PMM family.</text>
</comment>
<sequence>MASATPTAIAAAAGASSSAAPAAASAGLAIVTPFEDRPLPKTLCLFDVDGTLSMARQSAKPEMIATIAKLRRRCAVGVVGGSDLKKIKEQLEVEGVPDLIQFVDYVFAENGLVGFKLGKELEAASFIKWIGDDKYKKLVKFVLRYISELDLPIMRGTFVEFRNGMINVSPIGRNASTQERHDFEAYDAQHKIRTQFVTALKKEFSDYGLTYSIGGQISFDIFPHGWDKTYALGRIEKDGWEQIHFFGDKTYEGGNDYEIFSDPRTIGHTVDAPETTMKLLEELFHLSTHP</sequence>
<evidence type="ECO:0000256" key="1">
    <source>
        <dbReference type="ARBA" id="ARBA00004496"/>
    </source>
</evidence>
<protein>
    <recommendedName>
        <fullName evidence="5 13">Phosphomannomutase</fullName>
        <ecNumber evidence="5 13">5.4.2.8</ecNumber>
    </recommendedName>
</protein>
<dbReference type="PANTHER" id="PTHR10466">
    <property type="entry name" value="PHOSPHOMANNOMUTASE"/>
    <property type="match status" value="1"/>
</dbReference>
<dbReference type="InterPro" id="IPR005002">
    <property type="entry name" value="PMM"/>
</dbReference>
<dbReference type="InterPro" id="IPR023214">
    <property type="entry name" value="HAD_sf"/>
</dbReference>
<evidence type="ECO:0000256" key="6">
    <source>
        <dbReference type="ARBA" id="ARBA00022490"/>
    </source>
</evidence>
<dbReference type="Gene3D" id="3.40.50.1000">
    <property type="entry name" value="HAD superfamily/HAD-like"/>
    <property type="match status" value="1"/>
</dbReference>
<dbReference type="GO" id="GO:0009298">
    <property type="term" value="P:GDP-mannose biosynthetic process"/>
    <property type="evidence" value="ECO:0007669"/>
    <property type="project" value="UniProtKB-UniPathway"/>
</dbReference>
<dbReference type="Pfam" id="PF03332">
    <property type="entry name" value="PMM"/>
    <property type="match status" value="1"/>
</dbReference>
<dbReference type="Gene3D" id="3.30.1240.20">
    <property type="match status" value="1"/>
</dbReference>
<comment type="function">
    <text evidence="13">Involved in the synthesis of the GDP-mannose and dolichol-phosphate-mannose required for a number of critical mannosyl transfer reactions.</text>
</comment>
<dbReference type="SFLD" id="SFLDF00445">
    <property type="entry name" value="alpha-phosphomannomutase"/>
    <property type="match status" value="1"/>
</dbReference>
<dbReference type="SFLD" id="SFLDG01143">
    <property type="entry name" value="C2.B.3:_Phosphomannomutase_Lik"/>
    <property type="match status" value="1"/>
</dbReference>
<comment type="caution">
    <text evidence="14">The sequence shown here is derived from an EMBL/GenBank/DDBJ whole genome shotgun (WGS) entry which is preliminary data.</text>
</comment>
<dbReference type="GO" id="GO:0005829">
    <property type="term" value="C:cytosol"/>
    <property type="evidence" value="ECO:0007669"/>
    <property type="project" value="TreeGrafter"/>
</dbReference>
<dbReference type="SUPFAM" id="SSF56784">
    <property type="entry name" value="HAD-like"/>
    <property type="match status" value="1"/>
</dbReference>
<keyword evidence="6 13" id="KW-0963">Cytoplasm</keyword>
<evidence type="ECO:0000256" key="11">
    <source>
        <dbReference type="PIRSR" id="PIRSR605002-2"/>
    </source>
</evidence>
<dbReference type="EC" id="5.4.2.8" evidence="5 13"/>
<feature type="binding site" evidence="11">
    <location>
        <position position="173"/>
    </location>
    <ligand>
        <name>alpha-D-mannose 1-phosphate</name>
        <dbReference type="ChEBI" id="CHEBI:58409"/>
    </ligand>
</feature>
<dbReference type="GO" id="GO:0046872">
    <property type="term" value="F:metal ion binding"/>
    <property type="evidence" value="ECO:0007669"/>
    <property type="project" value="UniProtKB-KW"/>
</dbReference>
<name>A0A177TJH1_9BASI</name>
<dbReference type="GO" id="GO:0006013">
    <property type="term" value="P:mannose metabolic process"/>
    <property type="evidence" value="ECO:0007669"/>
    <property type="project" value="TreeGrafter"/>
</dbReference>
<feature type="binding site" evidence="11">
    <location>
        <position position="180"/>
    </location>
    <ligand>
        <name>alpha-D-mannose 1-phosphate</name>
        <dbReference type="ChEBI" id="CHEBI:58409"/>
    </ligand>
</feature>
<dbReference type="InterPro" id="IPR043169">
    <property type="entry name" value="PMM_cap"/>
</dbReference>
<comment type="subunit">
    <text evidence="4 13">Homodimer.</text>
</comment>
<feature type="binding site" evidence="12">
    <location>
        <position position="260"/>
    </location>
    <ligand>
        <name>Mg(2+)</name>
        <dbReference type="ChEBI" id="CHEBI:18420"/>
        <label>1</label>
    </ligand>
</feature>
<evidence type="ECO:0000256" key="8">
    <source>
        <dbReference type="ARBA" id="ARBA00022842"/>
    </source>
</evidence>
<dbReference type="NCBIfam" id="TIGR01484">
    <property type="entry name" value="HAD-SF-IIB"/>
    <property type="match status" value="1"/>
</dbReference>